<gene>
    <name evidence="1" type="ORF">BDY21DRAFT_152098</name>
</gene>
<name>A0A6A6NNG4_9PEZI</name>
<dbReference type="AlphaFoldDB" id="A0A6A6NNG4"/>
<evidence type="ECO:0000313" key="1">
    <source>
        <dbReference type="EMBL" id="KAF2452813.1"/>
    </source>
</evidence>
<evidence type="ECO:0000313" key="2">
    <source>
        <dbReference type="Proteomes" id="UP000799766"/>
    </source>
</evidence>
<keyword evidence="2" id="KW-1185">Reference proteome</keyword>
<dbReference type="EMBL" id="MU001703">
    <property type="protein sequence ID" value="KAF2452813.1"/>
    <property type="molecule type" value="Genomic_DNA"/>
</dbReference>
<proteinExistence type="predicted"/>
<reference evidence="1" key="1">
    <citation type="journal article" date="2020" name="Stud. Mycol.">
        <title>101 Dothideomycetes genomes: a test case for predicting lifestyles and emergence of pathogens.</title>
        <authorList>
            <person name="Haridas S."/>
            <person name="Albert R."/>
            <person name="Binder M."/>
            <person name="Bloem J."/>
            <person name="Labutti K."/>
            <person name="Salamov A."/>
            <person name="Andreopoulos B."/>
            <person name="Baker S."/>
            <person name="Barry K."/>
            <person name="Bills G."/>
            <person name="Bluhm B."/>
            <person name="Cannon C."/>
            <person name="Castanera R."/>
            <person name="Culley D."/>
            <person name="Daum C."/>
            <person name="Ezra D."/>
            <person name="Gonzalez J."/>
            <person name="Henrissat B."/>
            <person name="Kuo A."/>
            <person name="Liang C."/>
            <person name="Lipzen A."/>
            <person name="Lutzoni F."/>
            <person name="Magnuson J."/>
            <person name="Mondo S."/>
            <person name="Nolan M."/>
            <person name="Ohm R."/>
            <person name="Pangilinan J."/>
            <person name="Park H.-J."/>
            <person name="Ramirez L."/>
            <person name="Alfaro M."/>
            <person name="Sun H."/>
            <person name="Tritt A."/>
            <person name="Yoshinaga Y."/>
            <person name="Zwiers L.-H."/>
            <person name="Turgeon B."/>
            <person name="Goodwin S."/>
            <person name="Spatafora J."/>
            <person name="Crous P."/>
            <person name="Grigoriev I."/>
        </authorList>
    </citation>
    <scope>NUCLEOTIDE SEQUENCE</scope>
    <source>
        <strain evidence="1">ATCC 16933</strain>
    </source>
</reference>
<sequence length="289" mass="31555">MTVGVAAIDTADRRRYRGDALPVVPLPLFLVFRPVFFIPSHASVPAHGYTFCTPPAPALPSRLAHRAYSGRGVADDGGVLCLLDGRPRGLFKPLPLLRWPFFCSPATADGRCRALFAFRPFPRRASRAYPPCMSCPPESPSCQLPVTVVLAAIRHGMHARTPPRAHARSPYGWRICPVCGALAARASPARPTAQFQINDIDGCRSGLRNQLRSCHIWLRDADVDASLLECRFDASHDNTGRCEGRRKGVCYTRAICSVAANLASRQGGQDREQTAWMVDISNSFNSGTS</sequence>
<accession>A0A6A6NNG4</accession>
<dbReference type="Proteomes" id="UP000799766">
    <property type="component" value="Unassembled WGS sequence"/>
</dbReference>
<organism evidence="1 2">
    <name type="scientific">Lineolata rhizophorae</name>
    <dbReference type="NCBI Taxonomy" id="578093"/>
    <lineage>
        <taxon>Eukaryota</taxon>
        <taxon>Fungi</taxon>
        <taxon>Dikarya</taxon>
        <taxon>Ascomycota</taxon>
        <taxon>Pezizomycotina</taxon>
        <taxon>Dothideomycetes</taxon>
        <taxon>Dothideomycetes incertae sedis</taxon>
        <taxon>Lineolatales</taxon>
        <taxon>Lineolataceae</taxon>
        <taxon>Lineolata</taxon>
    </lineage>
</organism>
<protein>
    <submittedName>
        <fullName evidence="1">Uncharacterized protein</fullName>
    </submittedName>
</protein>